<proteinExistence type="predicted"/>
<evidence type="ECO:0000256" key="1">
    <source>
        <dbReference type="SAM" id="MobiDB-lite"/>
    </source>
</evidence>
<dbReference type="PROSITE" id="PS00383">
    <property type="entry name" value="TYR_PHOSPHATASE_1"/>
    <property type="match status" value="1"/>
</dbReference>
<evidence type="ECO:0000313" key="3">
    <source>
        <dbReference type="Proteomes" id="UP001150062"/>
    </source>
</evidence>
<feature type="region of interest" description="Disordered" evidence="1">
    <location>
        <begin position="192"/>
        <end position="218"/>
    </location>
</feature>
<feature type="compositionally biased region" description="Low complexity" evidence="1">
    <location>
        <begin position="90"/>
        <end position="106"/>
    </location>
</feature>
<feature type="region of interest" description="Disordered" evidence="1">
    <location>
        <begin position="78"/>
        <end position="112"/>
    </location>
</feature>
<sequence length="531" mass="62832">MEIITNKDILELFENYILNKNLKRSECQTNYRNCATNKCKDLFSKDFDFFVLENKKYGLCSTYGQEIYVVPKKRLVIKSSNKNKNKRNKTNSNKFNNNNNNNNNNKNKNKNKNKSSLIKWNEQLIAKLILSRDSRLRMRYPVEVINLDGKSICRSSTLSKTPEVILNRRNRVGEILTDLRMNSLPQKIKNKDQIKNKKKNEAVTETKTKTQTKTQTQTQTQTNNIILEMNKKRKMLKRKSLKSSYNDGLVPLLRLADISLLKKIWKVKYIVDLMVENKKRIFGFEISGSEKADSYNRYCGFSINSLPYPGVELFEEFAVNNYNAKGIIYNWSDPINTTTLKMDPELQSLIPIRKVCWKNYRSWDIIKLTQNYFKLMLSMVSDPTKNSGLDIHCLSGWDRTPLFISLIRISLWADGLIHKSLSAQEMLYLTISYDWLLFGHKLNERLQKNYQILCFQFYFLKYISFDDYSYNTFRNAWKYKFLKDNTFLFQNNNKNRKKFPNISSTRITKLTQLRKEFKKCYSKKLIKTIIK</sequence>
<name>A0ABQ8X324_9EUKA</name>
<comment type="caution">
    <text evidence="2">The sequence shown here is derived from an EMBL/GenBank/DDBJ whole genome shotgun (WGS) entry which is preliminary data.</text>
</comment>
<dbReference type="PANTHER" id="PTHR13524:SF2">
    <property type="entry name" value="MYOTUBULARIN-RELATED PROTEIN 14"/>
    <property type="match status" value="1"/>
</dbReference>
<feature type="compositionally biased region" description="Basic and acidic residues" evidence="1">
    <location>
        <begin position="192"/>
        <end position="208"/>
    </location>
</feature>
<dbReference type="InterPro" id="IPR039802">
    <property type="entry name" value="MTMR14"/>
</dbReference>
<dbReference type="PANTHER" id="PTHR13524">
    <property type="entry name" value="MYOTUBULARIN-RELATED"/>
    <property type="match status" value="1"/>
</dbReference>
<evidence type="ECO:0000313" key="2">
    <source>
        <dbReference type="EMBL" id="KAJ6226861.1"/>
    </source>
</evidence>
<dbReference type="EMBL" id="JAOAOG010000339">
    <property type="protein sequence ID" value="KAJ6226861.1"/>
    <property type="molecule type" value="Genomic_DNA"/>
</dbReference>
<dbReference type="InterPro" id="IPR029021">
    <property type="entry name" value="Prot-tyrosine_phosphatase-like"/>
</dbReference>
<dbReference type="Proteomes" id="UP001150062">
    <property type="component" value="Unassembled WGS sequence"/>
</dbReference>
<feature type="compositionally biased region" description="Low complexity" evidence="1">
    <location>
        <begin position="209"/>
        <end position="218"/>
    </location>
</feature>
<keyword evidence="3" id="KW-1185">Reference proteome</keyword>
<accession>A0ABQ8X324</accession>
<dbReference type="InterPro" id="IPR016130">
    <property type="entry name" value="Tyr_Pase_AS"/>
</dbReference>
<organism evidence="2 3">
    <name type="scientific">Anaeramoeba flamelloides</name>
    <dbReference type="NCBI Taxonomy" id="1746091"/>
    <lineage>
        <taxon>Eukaryota</taxon>
        <taxon>Metamonada</taxon>
        <taxon>Anaeramoebidae</taxon>
        <taxon>Anaeramoeba</taxon>
    </lineage>
</organism>
<gene>
    <name evidence="2" type="ORF">M0813_10395</name>
</gene>
<feature type="compositionally biased region" description="Basic residues" evidence="1">
    <location>
        <begin position="78"/>
        <end position="89"/>
    </location>
</feature>
<reference evidence="2" key="1">
    <citation type="submission" date="2022-08" db="EMBL/GenBank/DDBJ databases">
        <title>Novel sulfate-reducing endosymbionts in the free-living metamonad Anaeramoeba.</title>
        <authorList>
            <person name="Jerlstrom-Hultqvist J."/>
            <person name="Cepicka I."/>
            <person name="Gallot-Lavallee L."/>
            <person name="Salas-Leiva D."/>
            <person name="Curtis B.A."/>
            <person name="Zahonova K."/>
            <person name="Pipaliya S."/>
            <person name="Dacks J."/>
            <person name="Roger A.J."/>
        </authorList>
    </citation>
    <scope>NUCLEOTIDE SEQUENCE</scope>
    <source>
        <strain evidence="2">Schooner1</strain>
    </source>
</reference>
<dbReference type="SUPFAM" id="SSF52799">
    <property type="entry name" value="(Phosphotyrosine protein) phosphatases II"/>
    <property type="match status" value="1"/>
</dbReference>
<protein>
    <submittedName>
        <fullName evidence="2">Myotubularin-related protein</fullName>
    </submittedName>
</protein>